<organism evidence="3 4">
    <name type="scientific">Moraxella bovis</name>
    <dbReference type="NCBI Taxonomy" id="476"/>
    <lineage>
        <taxon>Bacteria</taxon>
        <taxon>Pseudomonadati</taxon>
        <taxon>Pseudomonadota</taxon>
        <taxon>Gammaproteobacteria</taxon>
        <taxon>Moraxellales</taxon>
        <taxon>Moraxellaceae</taxon>
        <taxon>Moraxella</taxon>
    </lineage>
</organism>
<dbReference type="Proteomes" id="UP001163632">
    <property type="component" value="Chromosome"/>
</dbReference>
<evidence type="ECO:0000313" key="4">
    <source>
        <dbReference type="Proteomes" id="UP001163283"/>
    </source>
</evidence>
<dbReference type="EMBL" id="CP087830">
    <property type="protein sequence ID" value="UZA04368.1"/>
    <property type="molecule type" value="Genomic_DNA"/>
</dbReference>
<dbReference type="GeneID" id="77188768"/>
<dbReference type="Proteomes" id="UP001163283">
    <property type="component" value="Chromosome"/>
</dbReference>
<feature type="signal peptide" evidence="1">
    <location>
        <begin position="1"/>
        <end position="21"/>
    </location>
</feature>
<keyword evidence="1" id="KW-0732">Signal</keyword>
<protein>
    <submittedName>
        <fullName evidence="3">Uncharacterized protein</fullName>
    </submittedName>
</protein>
<evidence type="ECO:0000313" key="2">
    <source>
        <dbReference type="EMBL" id="UZA04368.1"/>
    </source>
</evidence>
<accession>A0AAQ2T1C2</accession>
<dbReference type="AlphaFoldDB" id="A0AAQ2T1C2"/>
<name>A0AAQ2T1C2_MORBO</name>
<dbReference type="EMBL" id="CP087781">
    <property type="protein sequence ID" value="UZA52821.1"/>
    <property type="molecule type" value="Genomic_DNA"/>
</dbReference>
<dbReference type="KEGG" id="mboi:DQF64_06555"/>
<evidence type="ECO:0000256" key="1">
    <source>
        <dbReference type="SAM" id="SignalP"/>
    </source>
</evidence>
<reference evidence="3 4" key="1">
    <citation type="journal article" date="2022" name="BMC Microbiol.">
        <title>Whole genome sequencing of Moraxella bovis strains from North America reveals two genotypes with different genetic determinants.</title>
        <authorList>
            <person name="Wynn E.L."/>
            <person name="Hille M.M."/>
            <person name="Loy J.D."/>
            <person name="Schuller G."/>
            <person name="Kuhn K.L."/>
            <person name="Dickey A.M."/>
            <person name="Bono J.L."/>
            <person name="Clawson M.L."/>
        </authorList>
    </citation>
    <scope>NUCLEOTIDE SEQUENCE [LARGE SCALE GENOMIC DNA]</scope>
    <source>
        <strain evidence="2">SAM102599</strain>
        <strain evidence="3 4">SAM57978</strain>
    </source>
</reference>
<proteinExistence type="predicted"/>
<sequence>MMMHKTIVVLIMGLFANIALADELPIGITQANLPIYAPNNPNLSLWTVGENGMEGSSRSNFLYSDGAYCYSLGAMGSIILLNGQ</sequence>
<dbReference type="RefSeq" id="WP_112742200.1">
    <property type="nucleotide sequence ID" value="NZ_CP030241.1"/>
</dbReference>
<gene>
    <name evidence="2" type="ORF">LP092_06440</name>
    <name evidence="3" type="ORF">LP129_06750</name>
</gene>
<feature type="chain" id="PRO_5042985278" evidence="1">
    <location>
        <begin position="22"/>
        <end position="84"/>
    </location>
</feature>
<evidence type="ECO:0000313" key="5">
    <source>
        <dbReference type="Proteomes" id="UP001163632"/>
    </source>
</evidence>
<evidence type="ECO:0000313" key="3">
    <source>
        <dbReference type="EMBL" id="UZA52821.1"/>
    </source>
</evidence>
<keyword evidence="5" id="KW-1185">Reference proteome</keyword>